<dbReference type="Proteomes" id="UP000265520">
    <property type="component" value="Unassembled WGS sequence"/>
</dbReference>
<dbReference type="AlphaFoldDB" id="A0A392M588"/>
<dbReference type="EMBL" id="LXQA010003734">
    <property type="protein sequence ID" value="MCH82471.1"/>
    <property type="molecule type" value="Genomic_DNA"/>
</dbReference>
<proteinExistence type="predicted"/>
<reference evidence="1 2" key="1">
    <citation type="journal article" date="2018" name="Front. Plant Sci.">
        <title>Red Clover (Trifolium pratense) and Zigzag Clover (T. medium) - A Picture of Genomic Similarities and Differences.</title>
        <authorList>
            <person name="Dluhosova J."/>
            <person name="Istvanek J."/>
            <person name="Nedelnik J."/>
            <person name="Repkova J."/>
        </authorList>
    </citation>
    <scope>NUCLEOTIDE SEQUENCE [LARGE SCALE GENOMIC DNA]</scope>
    <source>
        <strain evidence="2">cv. 10/8</strain>
        <tissue evidence="1">Leaf</tissue>
    </source>
</reference>
<keyword evidence="2" id="KW-1185">Reference proteome</keyword>
<sequence length="201" mass="22067">REVFKLSGLNVLCAGLGCLCASARLNSGRRLIAGIVDAVLERFEGVNIPSRAGCFVGRVLDDGTLSFRAILVKRGQGFIGVLLLAKTQPALRDTSYVQTSTVILFELYSVQSLRECFPSECFEVHSRSHLHEMSRPSSFYRTASAIENSLRARDEFMPSDRGRTEPTIMSKKLGHCDEALVDLASLSCCVSHNDAAARSYM</sequence>
<accession>A0A392M588</accession>
<protein>
    <submittedName>
        <fullName evidence="1">Uncharacterized protein</fullName>
    </submittedName>
</protein>
<comment type="caution">
    <text evidence="1">The sequence shown here is derived from an EMBL/GenBank/DDBJ whole genome shotgun (WGS) entry which is preliminary data.</text>
</comment>
<organism evidence="1 2">
    <name type="scientific">Trifolium medium</name>
    <dbReference type="NCBI Taxonomy" id="97028"/>
    <lineage>
        <taxon>Eukaryota</taxon>
        <taxon>Viridiplantae</taxon>
        <taxon>Streptophyta</taxon>
        <taxon>Embryophyta</taxon>
        <taxon>Tracheophyta</taxon>
        <taxon>Spermatophyta</taxon>
        <taxon>Magnoliopsida</taxon>
        <taxon>eudicotyledons</taxon>
        <taxon>Gunneridae</taxon>
        <taxon>Pentapetalae</taxon>
        <taxon>rosids</taxon>
        <taxon>fabids</taxon>
        <taxon>Fabales</taxon>
        <taxon>Fabaceae</taxon>
        <taxon>Papilionoideae</taxon>
        <taxon>50 kb inversion clade</taxon>
        <taxon>NPAAA clade</taxon>
        <taxon>Hologalegina</taxon>
        <taxon>IRL clade</taxon>
        <taxon>Trifolieae</taxon>
        <taxon>Trifolium</taxon>
    </lineage>
</organism>
<evidence type="ECO:0000313" key="2">
    <source>
        <dbReference type="Proteomes" id="UP000265520"/>
    </source>
</evidence>
<name>A0A392M588_9FABA</name>
<feature type="non-terminal residue" evidence="1">
    <location>
        <position position="1"/>
    </location>
</feature>
<gene>
    <name evidence="1" type="ORF">A2U01_0003279</name>
</gene>
<evidence type="ECO:0000313" key="1">
    <source>
        <dbReference type="EMBL" id="MCH82471.1"/>
    </source>
</evidence>